<feature type="domain" description="Pre-mRNA processing factor 4 (PRP4)-like" evidence="4">
    <location>
        <begin position="56"/>
        <end position="108"/>
    </location>
</feature>
<keyword evidence="6" id="KW-1185">Reference proteome</keyword>
<protein>
    <submittedName>
        <fullName evidence="5">U4/U6 snRNP-specific spliceosomal protein</fullName>
    </submittedName>
</protein>
<dbReference type="Gene3D" id="2.130.10.10">
    <property type="entry name" value="YVTN repeat-like/Quinoprotein amine dehydrogenase"/>
    <property type="match status" value="3"/>
</dbReference>
<gene>
    <name evidence="5" type="ORF">BCR44DRAFT_53701</name>
</gene>
<feature type="repeat" description="WD" evidence="3">
    <location>
        <begin position="270"/>
        <end position="311"/>
    </location>
</feature>
<dbReference type="STRING" id="765915.A0A1Y2HKH4"/>
<organism evidence="5 6">
    <name type="scientific">Catenaria anguillulae PL171</name>
    <dbReference type="NCBI Taxonomy" id="765915"/>
    <lineage>
        <taxon>Eukaryota</taxon>
        <taxon>Fungi</taxon>
        <taxon>Fungi incertae sedis</taxon>
        <taxon>Blastocladiomycota</taxon>
        <taxon>Blastocladiomycetes</taxon>
        <taxon>Blastocladiales</taxon>
        <taxon>Catenariaceae</taxon>
        <taxon>Catenaria</taxon>
    </lineage>
</organism>
<dbReference type="GO" id="GO:0030621">
    <property type="term" value="F:U4 snRNA binding"/>
    <property type="evidence" value="ECO:0007669"/>
    <property type="project" value="TreeGrafter"/>
</dbReference>
<reference evidence="5 6" key="1">
    <citation type="submission" date="2016-07" db="EMBL/GenBank/DDBJ databases">
        <title>Pervasive Adenine N6-methylation of Active Genes in Fungi.</title>
        <authorList>
            <consortium name="DOE Joint Genome Institute"/>
            <person name="Mondo S.J."/>
            <person name="Dannebaum R.O."/>
            <person name="Kuo R.C."/>
            <person name="Labutti K."/>
            <person name="Haridas S."/>
            <person name="Kuo A."/>
            <person name="Salamov A."/>
            <person name="Ahrendt S.R."/>
            <person name="Lipzen A."/>
            <person name="Sullivan W."/>
            <person name="Andreopoulos W.B."/>
            <person name="Clum A."/>
            <person name="Lindquist E."/>
            <person name="Daum C."/>
            <person name="Ramamoorthy G.K."/>
            <person name="Gryganskyi A."/>
            <person name="Culley D."/>
            <person name="Magnuson J.K."/>
            <person name="James T.Y."/>
            <person name="O'Malley M.A."/>
            <person name="Stajich J.E."/>
            <person name="Spatafora J.W."/>
            <person name="Visel A."/>
            <person name="Grigoriev I.V."/>
        </authorList>
    </citation>
    <scope>NUCLEOTIDE SEQUENCE [LARGE SCALE GENOMIC DNA]</scope>
    <source>
        <strain evidence="5 6">PL171</strain>
    </source>
</reference>
<dbReference type="Pfam" id="PF00400">
    <property type="entry name" value="WD40"/>
    <property type="match status" value="6"/>
</dbReference>
<dbReference type="InterPro" id="IPR014906">
    <property type="entry name" value="PRP4-like"/>
</dbReference>
<dbReference type="OrthoDB" id="540662at2759"/>
<feature type="repeat" description="WD" evidence="3">
    <location>
        <begin position="220"/>
        <end position="269"/>
    </location>
</feature>
<dbReference type="InterPro" id="IPR036322">
    <property type="entry name" value="WD40_repeat_dom_sf"/>
</dbReference>
<evidence type="ECO:0000256" key="3">
    <source>
        <dbReference type="PROSITE-ProRule" id="PRU00221"/>
    </source>
</evidence>
<accession>A0A1Y2HKH4</accession>
<dbReference type="PROSITE" id="PS50294">
    <property type="entry name" value="WD_REPEATS_REGION"/>
    <property type="match status" value="5"/>
</dbReference>
<evidence type="ECO:0000256" key="1">
    <source>
        <dbReference type="ARBA" id="ARBA00022574"/>
    </source>
</evidence>
<dbReference type="PANTHER" id="PTHR19846">
    <property type="entry name" value="WD40 REPEAT PROTEIN"/>
    <property type="match status" value="1"/>
</dbReference>
<dbReference type="PANTHER" id="PTHR19846:SF0">
    <property type="entry name" value="PRE-MRNA PROCESSING FACTOR 4"/>
    <property type="match status" value="1"/>
</dbReference>
<feature type="repeat" description="WD" evidence="3">
    <location>
        <begin position="188"/>
        <end position="211"/>
    </location>
</feature>
<feature type="repeat" description="WD" evidence="3">
    <location>
        <begin position="465"/>
        <end position="496"/>
    </location>
</feature>
<sequence>MSSLLPNQVDFEDLMELDTPDDTEIPESMAKAKAEQAAIMEHFEKRKKLRSIAVPTDDNLVRAKLRELQHPITLFGEGPAERRDRLRVLISELEGEGVTVTFDVNMEEEEDDEDEEYWTPGTDELLFSRRWIANYSLRRARTRIIRQRAEFDTPVSIYKTLRRDLYNDLRTWTSIASQIVDERPTSFVTFAPDGKSLATGSFGGAIKLWTVPQCNPIAELRGHQARIGGIAWHPQATVGLDRGVCNLVSGAEDGTVRLWSLDQETPLATMEGHQGRVVRVAYHPSGRFVGSASFDGTWRLWDTERAQCLLEQDGHSREVFCIAMHPDGSLVSTGGLDGLAKVWDLRTGRCILNLQGHLKQVLSVDFHPTTGYQLATGSEDNSIKIWDMRAVKCTYTIPAHTNLVSQVKYFSATRLPVADDFQNPATAGKYVRGHPNTSGMFLIAGGFDGTVSMWSEGDYVQIKKLQGHDGKVMSVDVSADARFIASAGYDRTFKLWGSGNLQL</sequence>
<dbReference type="SMART" id="SM00500">
    <property type="entry name" value="SFM"/>
    <property type="match status" value="1"/>
</dbReference>
<dbReference type="InterPro" id="IPR001680">
    <property type="entry name" value="WD40_rpt"/>
</dbReference>
<dbReference type="InterPro" id="IPR019775">
    <property type="entry name" value="WD40_repeat_CS"/>
</dbReference>
<feature type="repeat" description="WD" evidence="3">
    <location>
        <begin position="312"/>
        <end position="353"/>
    </location>
</feature>
<dbReference type="InterPro" id="IPR015943">
    <property type="entry name" value="WD40/YVTN_repeat-like_dom_sf"/>
</dbReference>
<feature type="repeat" description="WD" evidence="3">
    <location>
        <begin position="354"/>
        <end position="396"/>
    </location>
</feature>
<dbReference type="GO" id="GO:0000398">
    <property type="term" value="P:mRNA splicing, via spliceosome"/>
    <property type="evidence" value="ECO:0007669"/>
    <property type="project" value="TreeGrafter"/>
</dbReference>
<dbReference type="SUPFAM" id="SSF50978">
    <property type="entry name" value="WD40 repeat-like"/>
    <property type="match status" value="1"/>
</dbReference>
<dbReference type="AlphaFoldDB" id="A0A1Y2HKH4"/>
<dbReference type="EMBL" id="MCFL01000024">
    <property type="protein sequence ID" value="ORZ35049.1"/>
    <property type="molecule type" value="Genomic_DNA"/>
</dbReference>
<dbReference type="CDD" id="cd00200">
    <property type="entry name" value="WD40"/>
    <property type="match status" value="1"/>
</dbReference>
<dbReference type="FunFam" id="2.130.10.10:FF:001211">
    <property type="entry name" value="CBN-PRP-4 protein"/>
    <property type="match status" value="1"/>
</dbReference>
<dbReference type="Proteomes" id="UP000193411">
    <property type="component" value="Unassembled WGS sequence"/>
</dbReference>
<dbReference type="InterPro" id="IPR020472">
    <property type="entry name" value="WD40_PAC1"/>
</dbReference>
<proteinExistence type="predicted"/>
<keyword evidence="2" id="KW-0677">Repeat</keyword>
<evidence type="ECO:0000313" key="6">
    <source>
        <dbReference type="Proteomes" id="UP000193411"/>
    </source>
</evidence>
<dbReference type="GO" id="GO:0046540">
    <property type="term" value="C:U4/U6 x U5 tri-snRNP complex"/>
    <property type="evidence" value="ECO:0007669"/>
    <property type="project" value="TreeGrafter"/>
</dbReference>
<evidence type="ECO:0000259" key="4">
    <source>
        <dbReference type="SMART" id="SM00500"/>
    </source>
</evidence>
<keyword evidence="1 3" id="KW-0853">WD repeat</keyword>
<dbReference type="SMART" id="SM00320">
    <property type="entry name" value="WD40"/>
    <property type="match status" value="7"/>
</dbReference>
<dbReference type="SUPFAM" id="SSF158230">
    <property type="entry name" value="PRP4-like"/>
    <property type="match status" value="1"/>
</dbReference>
<dbReference type="PROSITE" id="PS00678">
    <property type="entry name" value="WD_REPEATS_1"/>
    <property type="match status" value="3"/>
</dbReference>
<evidence type="ECO:0000313" key="5">
    <source>
        <dbReference type="EMBL" id="ORZ35049.1"/>
    </source>
</evidence>
<dbReference type="PRINTS" id="PR00320">
    <property type="entry name" value="GPROTEINBRPT"/>
</dbReference>
<dbReference type="Gene3D" id="4.10.280.110">
    <property type="entry name" value="Pre-mRNA processing factor 4 domain"/>
    <property type="match status" value="1"/>
</dbReference>
<evidence type="ECO:0000256" key="2">
    <source>
        <dbReference type="ARBA" id="ARBA00022737"/>
    </source>
</evidence>
<dbReference type="PROSITE" id="PS50082">
    <property type="entry name" value="WD_REPEATS_2"/>
    <property type="match status" value="6"/>
</dbReference>
<comment type="caution">
    <text evidence="5">The sequence shown here is derived from an EMBL/GenBank/DDBJ whole genome shotgun (WGS) entry which is preliminary data.</text>
</comment>
<name>A0A1Y2HKH4_9FUNG</name>
<dbReference type="Pfam" id="PF08799">
    <property type="entry name" value="PRP4"/>
    <property type="match status" value="1"/>
</dbReference>
<dbReference type="InterPro" id="IPR036285">
    <property type="entry name" value="PRP4-like_sf"/>
</dbReference>
<dbReference type="GO" id="GO:0017070">
    <property type="term" value="F:U6 snRNA binding"/>
    <property type="evidence" value="ECO:0007669"/>
    <property type="project" value="TreeGrafter"/>
</dbReference>